<dbReference type="AlphaFoldDB" id="A0A918PPP5"/>
<dbReference type="GO" id="GO:0003700">
    <property type="term" value="F:DNA-binding transcription factor activity"/>
    <property type="evidence" value="ECO:0007669"/>
    <property type="project" value="TreeGrafter"/>
</dbReference>
<dbReference type="RefSeq" id="WP_018472688.1">
    <property type="nucleotide sequence ID" value="NZ_BMWX01000002.1"/>
</dbReference>
<dbReference type="Pfam" id="PF17938">
    <property type="entry name" value="TetR_C_29"/>
    <property type="match status" value="1"/>
</dbReference>
<evidence type="ECO:0000256" key="2">
    <source>
        <dbReference type="ARBA" id="ARBA00023125"/>
    </source>
</evidence>
<keyword evidence="3" id="KW-0804">Transcription</keyword>
<dbReference type="InterPro" id="IPR001647">
    <property type="entry name" value="HTH_TetR"/>
</dbReference>
<dbReference type="GO" id="GO:0000976">
    <property type="term" value="F:transcription cis-regulatory region binding"/>
    <property type="evidence" value="ECO:0007669"/>
    <property type="project" value="TreeGrafter"/>
</dbReference>
<protein>
    <submittedName>
        <fullName evidence="6">TetR family transcriptional regulator</fullName>
    </submittedName>
</protein>
<dbReference type="Gene3D" id="1.10.357.10">
    <property type="entry name" value="Tetracycline Repressor, domain 2"/>
    <property type="match status" value="1"/>
</dbReference>
<evidence type="ECO:0000313" key="6">
    <source>
        <dbReference type="EMBL" id="GGZ18347.1"/>
    </source>
</evidence>
<name>A0A918PPP5_9BACT</name>
<keyword evidence="2 4" id="KW-0238">DNA-binding</keyword>
<evidence type="ECO:0000313" key="7">
    <source>
        <dbReference type="Proteomes" id="UP000619457"/>
    </source>
</evidence>
<dbReference type="SUPFAM" id="SSF46689">
    <property type="entry name" value="Homeodomain-like"/>
    <property type="match status" value="1"/>
</dbReference>
<sequence length="213" mass="25224">MELNEKKIKIMEVAEKLFAEHGFSGTSVREIAKRADVNVAMISYYFDSKDKLLESIFLYRGDYLQSKIEDLLQDESLSSWKKLEWVTDEYVRKFISNQHLHRIISRENGMIHNGYIRNFIIQRRHQHYMILRGFVEQGQEKGEMKAGVDTLMLYTTLQSLTQHLVLNADFMQTVIFSETKRDPSFQELQDRTQQYLKVSMRAILQVDTIQMEK</sequence>
<dbReference type="PROSITE" id="PS01081">
    <property type="entry name" value="HTH_TETR_1"/>
    <property type="match status" value="1"/>
</dbReference>
<dbReference type="Pfam" id="PF00440">
    <property type="entry name" value="TetR_N"/>
    <property type="match status" value="1"/>
</dbReference>
<reference evidence="6" key="2">
    <citation type="submission" date="2020-09" db="EMBL/GenBank/DDBJ databases">
        <authorList>
            <person name="Sun Q."/>
            <person name="Kim S."/>
        </authorList>
    </citation>
    <scope>NUCLEOTIDE SEQUENCE</scope>
    <source>
        <strain evidence="6">KCTC 12368</strain>
    </source>
</reference>
<keyword evidence="7" id="KW-1185">Reference proteome</keyword>
<feature type="domain" description="HTH tetR-type" evidence="5">
    <location>
        <begin position="4"/>
        <end position="64"/>
    </location>
</feature>
<dbReference type="SUPFAM" id="SSF48498">
    <property type="entry name" value="Tetracyclin repressor-like, C-terminal domain"/>
    <property type="match status" value="1"/>
</dbReference>
<evidence type="ECO:0000256" key="3">
    <source>
        <dbReference type="ARBA" id="ARBA00023163"/>
    </source>
</evidence>
<evidence type="ECO:0000256" key="1">
    <source>
        <dbReference type="ARBA" id="ARBA00023015"/>
    </source>
</evidence>
<dbReference type="EMBL" id="BMWX01000002">
    <property type="protein sequence ID" value="GGZ18347.1"/>
    <property type="molecule type" value="Genomic_DNA"/>
</dbReference>
<dbReference type="InterPro" id="IPR041474">
    <property type="entry name" value="NicS_C"/>
</dbReference>
<accession>A0A918PPP5</accession>
<dbReference type="PROSITE" id="PS50977">
    <property type="entry name" value="HTH_TETR_2"/>
    <property type="match status" value="1"/>
</dbReference>
<comment type="caution">
    <text evidence="6">The sequence shown here is derived from an EMBL/GenBank/DDBJ whole genome shotgun (WGS) entry which is preliminary data.</text>
</comment>
<evidence type="ECO:0000256" key="4">
    <source>
        <dbReference type="PROSITE-ProRule" id="PRU00335"/>
    </source>
</evidence>
<proteinExistence type="predicted"/>
<reference evidence="6" key="1">
    <citation type="journal article" date="2014" name="Int. J. Syst. Evol. Microbiol.">
        <title>Complete genome sequence of Corynebacterium casei LMG S-19264T (=DSM 44701T), isolated from a smear-ripened cheese.</title>
        <authorList>
            <consortium name="US DOE Joint Genome Institute (JGI-PGF)"/>
            <person name="Walter F."/>
            <person name="Albersmeier A."/>
            <person name="Kalinowski J."/>
            <person name="Ruckert C."/>
        </authorList>
    </citation>
    <scope>NUCLEOTIDE SEQUENCE</scope>
    <source>
        <strain evidence="6">KCTC 12368</strain>
    </source>
</reference>
<keyword evidence="1" id="KW-0805">Transcription regulation</keyword>
<gene>
    <name evidence="6" type="ORF">GCM10007049_08120</name>
</gene>
<dbReference type="Proteomes" id="UP000619457">
    <property type="component" value="Unassembled WGS sequence"/>
</dbReference>
<dbReference type="InterPro" id="IPR009057">
    <property type="entry name" value="Homeodomain-like_sf"/>
</dbReference>
<dbReference type="PANTHER" id="PTHR30055:SF234">
    <property type="entry name" value="HTH-TYPE TRANSCRIPTIONAL REGULATOR BETI"/>
    <property type="match status" value="1"/>
</dbReference>
<organism evidence="6 7">
    <name type="scientific">Echinicola pacifica</name>
    <dbReference type="NCBI Taxonomy" id="346377"/>
    <lineage>
        <taxon>Bacteria</taxon>
        <taxon>Pseudomonadati</taxon>
        <taxon>Bacteroidota</taxon>
        <taxon>Cytophagia</taxon>
        <taxon>Cytophagales</taxon>
        <taxon>Cyclobacteriaceae</taxon>
        <taxon>Echinicola</taxon>
    </lineage>
</organism>
<dbReference type="InterPro" id="IPR036271">
    <property type="entry name" value="Tet_transcr_reg_TetR-rel_C_sf"/>
</dbReference>
<dbReference type="PANTHER" id="PTHR30055">
    <property type="entry name" value="HTH-TYPE TRANSCRIPTIONAL REGULATOR RUTR"/>
    <property type="match status" value="1"/>
</dbReference>
<dbReference type="InterPro" id="IPR023772">
    <property type="entry name" value="DNA-bd_HTH_TetR-type_CS"/>
</dbReference>
<evidence type="ECO:0000259" key="5">
    <source>
        <dbReference type="PROSITE" id="PS50977"/>
    </source>
</evidence>
<dbReference type="PRINTS" id="PR00455">
    <property type="entry name" value="HTHTETR"/>
</dbReference>
<feature type="DNA-binding region" description="H-T-H motif" evidence="4">
    <location>
        <begin position="27"/>
        <end position="46"/>
    </location>
</feature>
<dbReference type="InterPro" id="IPR050109">
    <property type="entry name" value="HTH-type_TetR-like_transc_reg"/>
</dbReference>